<keyword evidence="2" id="KW-0328">Glycosyltransferase</keyword>
<accession>D5U7K3</accession>
<dbReference type="eggNOG" id="COG0707">
    <property type="taxonomic scope" value="Bacteria"/>
</dbReference>
<name>D5U7K3_BRAM5</name>
<evidence type="ECO:0000256" key="2">
    <source>
        <dbReference type="ARBA" id="ARBA00022676"/>
    </source>
</evidence>
<evidence type="ECO:0000256" key="1">
    <source>
        <dbReference type="ARBA" id="ARBA00006962"/>
    </source>
</evidence>
<dbReference type="PANTHER" id="PTHR43025:SF3">
    <property type="entry name" value="MONOGALACTOSYLDIACYLGLYCEROL SYNTHASE 1, CHLOROPLASTIC"/>
    <property type="match status" value="1"/>
</dbReference>
<evidence type="ECO:0000259" key="4">
    <source>
        <dbReference type="Pfam" id="PF06925"/>
    </source>
</evidence>
<dbReference type="InterPro" id="IPR050519">
    <property type="entry name" value="Glycosyltransf_28_UgtP"/>
</dbReference>
<dbReference type="Pfam" id="PF06925">
    <property type="entry name" value="MGDG_synth"/>
    <property type="match status" value="1"/>
</dbReference>
<dbReference type="Gene3D" id="3.40.50.2000">
    <property type="entry name" value="Glycogen Phosphorylase B"/>
    <property type="match status" value="1"/>
</dbReference>
<dbReference type="AlphaFoldDB" id="D5U7K3"/>
<dbReference type="RefSeq" id="WP_013113217.1">
    <property type="nucleotide sequence ID" value="NC_014150.1"/>
</dbReference>
<evidence type="ECO:0000313" key="5">
    <source>
        <dbReference type="EMBL" id="ADG70791.1"/>
    </source>
</evidence>
<dbReference type="HOGENOM" id="CLU_028367_0_1_12"/>
<dbReference type="GO" id="GO:0016020">
    <property type="term" value="C:membrane"/>
    <property type="evidence" value="ECO:0007669"/>
    <property type="project" value="GOC"/>
</dbReference>
<organism evidence="5 6">
    <name type="scientific">Brachyspira murdochii (strain ATCC 51284 / DSM 12563 / 56-150)</name>
    <name type="common">Serpulina murdochii</name>
    <dbReference type="NCBI Taxonomy" id="526224"/>
    <lineage>
        <taxon>Bacteria</taxon>
        <taxon>Pseudomonadati</taxon>
        <taxon>Spirochaetota</taxon>
        <taxon>Spirochaetia</taxon>
        <taxon>Brachyspirales</taxon>
        <taxon>Brachyspiraceae</taxon>
        <taxon>Brachyspira</taxon>
    </lineage>
</organism>
<dbReference type="STRING" id="526224.Bmur_0692"/>
<dbReference type="GO" id="GO:0016758">
    <property type="term" value="F:hexosyltransferase activity"/>
    <property type="evidence" value="ECO:0007669"/>
    <property type="project" value="InterPro"/>
</dbReference>
<dbReference type="GO" id="GO:0009247">
    <property type="term" value="P:glycolipid biosynthetic process"/>
    <property type="evidence" value="ECO:0007669"/>
    <property type="project" value="InterPro"/>
</dbReference>
<dbReference type="EMBL" id="CP001959">
    <property type="protein sequence ID" value="ADG70791.1"/>
    <property type="molecule type" value="Genomic_DNA"/>
</dbReference>
<evidence type="ECO:0000256" key="3">
    <source>
        <dbReference type="ARBA" id="ARBA00022679"/>
    </source>
</evidence>
<keyword evidence="3" id="KW-0808">Transferase</keyword>
<dbReference type="CAZy" id="GT28">
    <property type="family name" value="Glycosyltransferase Family 28"/>
</dbReference>
<dbReference type="KEGG" id="brm:Bmur_0692"/>
<dbReference type="PANTHER" id="PTHR43025">
    <property type="entry name" value="MONOGALACTOSYLDIACYLGLYCEROL SYNTHASE"/>
    <property type="match status" value="1"/>
</dbReference>
<reference evidence="5 6" key="1">
    <citation type="journal article" date="2010" name="Stand. Genomic Sci.">
        <title>Complete genome sequence of Brachyspira murdochii type strain (56-150).</title>
        <authorList>
            <person name="Pati A."/>
            <person name="Sikorski J."/>
            <person name="Gronow S."/>
            <person name="Munk C."/>
            <person name="Lapidus A."/>
            <person name="Copeland A."/>
            <person name="Glavina Del Tio T."/>
            <person name="Nolan M."/>
            <person name="Lucas S."/>
            <person name="Chen F."/>
            <person name="Tice H."/>
            <person name="Cheng J.F."/>
            <person name="Han C."/>
            <person name="Detter J.C."/>
            <person name="Bruce D."/>
            <person name="Tapia R."/>
            <person name="Goodwin L."/>
            <person name="Pitluck S."/>
            <person name="Liolios K."/>
            <person name="Ivanova N."/>
            <person name="Mavromatis K."/>
            <person name="Mikhailova N."/>
            <person name="Chen A."/>
            <person name="Palaniappan K."/>
            <person name="Land M."/>
            <person name="Hauser L."/>
            <person name="Chang Y.J."/>
            <person name="Jeffries C.D."/>
            <person name="Spring S."/>
            <person name="Rohde M."/>
            <person name="Goker M."/>
            <person name="Bristow J."/>
            <person name="Eisen J.A."/>
            <person name="Markowitz V."/>
            <person name="Hugenholtz P."/>
            <person name="Kyrpides N.C."/>
            <person name="Klenk H.P."/>
        </authorList>
    </citation>
    <scope>NUCLEOTIDE SEQUENCE [LARGE SCALE GENOMIC DNA]</scope>
    <source>
        <strain evidence="6">ATCC 51284 / DSM 12563 / 56-150</strain>
    </source>
</reference>
<gene>
    <name evidence="5" type="ordered locus">Bmur_0692</name>
</gene>
<feature type="domain" description="Diacylglycerol glucosyltransferase N-terminal" evidence="4">
    <location>
        <begin position="16"/>
        <end position="180"/>
    </location>
</feature>
<dbReference type="Proteomes" id="UP000001915">
    <property type="component" value="Chromosome"/>
</dbReference>
<proteinExistence type="inferred from homology"/>
<protein>
    <submittedName>
        <fullName evidence="5">Monogalactosyldiacylglycerol synthase</fullName>
    </submittedName>
</protein>
<dbReference type="SUPFAM" id="SSF53756">
    <property type="entry name" value="UDP-Glycosyltransferase/glycogen phosphorylase"/>
    <property type="match status" value="1"/>
</dbReference>
<comment type="similarity">
    <text evidence="1">Belongs to the glycosyltransferase 28 family.</text>
</comment>
<dbReference type="OrthoDB" id="9815663at2"/>
<dbReference type="InterPro" id="IPR009695">
    <property type="entry name" value="Diacylglyc_glucosyltr_N"/>
</dbReference>
<evidence type="ECO:0000313" key="6">
    <source>
        <dbReference type="Proteomes" id="UP000001915"/>
    </source>
</evidence>
<sequence>MKNILIISSEYTGHGHKSVHTAILQGFQKLYKDEIECKVINGFQLADKIFSSFEKLYNPSVKYFPDMWSALFLLSDKNVSFFNKNTSKKIEKELVKLLDSYKPDLILSVHPLFNGSVLDILEKYNYKIKFYTLITDIISISHIWLDNRTDKIISPSYEASNFIIENGINKEKVITFGIPVREHFSSVYSNIEDLRKNTNLDEKLKILLLNNSEKSSRIYYIIRKLNEKYDCYITVVCGRNRNIYKNIKRKLKNYPIDINLIGYTDNLFKLFQSNDILITRCGSLSVSEAINCIIPIVSMGALPGQEEATPLYLEKNNLGCSTISTNDIFDKIDMLIANGRERLLKIREAQFNYYGRDVREEIVKYIASELENK</sequence>